<dbReference type="RefSeq" id="WP_010826063.1">
    <property type="nucleotide sequence ID" value="NZ_BAAAXL010000006.1"/>
</dbReference>
<proteinExistence type="predicted"/>
<dbReference type="EMBL" id="JARQAI010000017">
    <property type="protein sequence ID" value="MDT2737616.1"/>
    <property type="molecule type" value="Genomic_DNA"/>
</dbReference>
<accession>A0AAE4I1V0</accession>
<organism evidence="1 2">
    <name type="scientific">Enterococcus pseudoavium</name>
    <dbReference type="NCBI Taxonomy" id="44007"/>
    <lineage>
        <taxon>Bacteria</taxon>
        <taxon>Bacillati</taxon>
        <taxon>Bacillota</taxon>
        <taxon>Bacilli</taxon>
        <taxon>Lactobacillales</taxon>
        <taxon>Enterococcaceae</taxon>
        <taxon>Enterococcus</taxon>
    </lineage>
</organism>
<protein>
    <submittedName>
        <fullName evidence="1">Uncharacterized protein</fullName>
    </submittedName>
</protein>
<dbReference type="GeneID" id="301214018"/>
<comment type="caution">
    <text evidence="1">The sequence shown here is derived from an EMBL/GenBank/DDBJ whole genome shotgun (WGS) entry which is preliminary data.</text>
</comment>
<sequence length="423" mass="48453">MTNNLMDLGRTGEIAKTGAKPKLPTTIPNLTDTMLDVYRIPLKYLYYNDENGRISTQIKREFGTLMAQTDETNPDYNNKIATFIEEDNATALKKTKKSIKEKGQQVYGYVLQDGRIIDGNRRFTALRQLQTEIGTSQYFEAVILPFTYDAKANRAQIKRLELAIQMGTEEKLQYDPVDLAVDIYQTIIRDSLMTKKDYSDEANMTVKEIENRIATVELVHDFLHFINASPEAYFIIKDAKLYNPLFELAKKFATSFPNQGPKYEQTKESAFSLLGKMVHTGGDTVREVRDYLKNIVSSADNDDYNDSIEEFVEVFRDKLESGPIHSASDYRKRLEESTPELRHITEVYNKTVNRQNRGKNVDSFIANVKETLNTLNDMKRGNGLTGNLQFTNFSKDQVVEIRDTLININLISGDLIEVYEDEL</sequence>
<dbReference type="Proteomes" id="UP001180842">
    <property type="component" value="Unassembled WGS sequence"/>
</dbReference>
<evidence type="ECO:0000313" key="1">
    <source>
        <dbReference type="EMBL" id="MDT2737616.1"/>
    </source>
</evidence>
<evidence type="ECO:0000313" key="2">
    <source>
        <dbReference type="Proteomes" id="UP001180842"/>
    </source>
</evidence>
<dbReference type="AlphaFoldDB" id="A0AAE4I1V0"/>
<gene>
    <name evidence="1" type="ORF">P7H00_10885</name>
</gene>
<reference evidence="1" key="1">
    <citation type="submission" date="2023-03" db="EMBL/GenBank/DDBJ databases">
        <authorList>
            <person name="Shen W."/>
            <person name="Cai J."/>
        </authorList>
    </citation>
    <scope>NUCLEOTIDE SEQUENCE</scope>
    <source>
        <strain evidence="1">P69-2</strain>
    </source>
</reference>
<name>A0AAE4I1V0_9ENTE</name>